<comment type="caution">
    <text evidence="3">The sequence shown here is derived from an EMBL/GenBank/DDBJ whole genome shotgun (WGS) entry which is preliminary data.</text>
</comment>
<sequence length="315" mass="33302">MQAIVLHEPGSVDQLVYTDLPKPLIQSDEVLIQVKAISINPVDVKTRAGKGIFGRLRTEAPLILGWDIAGTIVEIGSDVTDFAVGDDVFGMVNFPGHGKAYAEYVAAPASQLARKPENCSFDEAAASTLAALTAYQAFTHKAPLQAGQKVLIHAAAGGVGHFAVQIAKHLGAYVIGTSSASNKEFVLALGADEHIDYAAQKLENVVSEVDVVLDLVGGENISRSLHVVKPGGTVISIPTGISEELMAQAQEKGVNAFFFLVQSNGDDMKQIATWLGDGTVKAHVSTIYDFSDMPAAHSQQETGKTRGKLVVKLNA</sequence>
<dbReference type="PROSITE" id="PS01162">
    <property type="entry name" value="QOR_ZETA_CRYSTAL"/>
    <property type="match status" value="1"/>
</dbReference>
<dbReference type="InterPro" id="IPR011032">
    <property type="entry name" value="GroES-like_sf"/>
</dbReference>
<dbReference type="Proteomes" id="UP000474175">
    <property type="component" value="Unassembled WGS sequence"/>
</dbReference>
<dbReference type="Pfam" id="PF08240">
    <property type="entry name" value="ADH_N"/>
    <property type="match status" value="1"/>
</dbReference>
<dbReference type="CDD" id="cd05289">
    <property type="entry name" value="MDR_like_2"/>
    <property type="match status" value="1"/>
</dbReference>
<dbReference type="GO" id="GO:0008270">
    <property type="term" value="F:zinc ion binding"/>
    <property type="evidence" value="ECO:0007669"/>
    <property type="project" value="InterPro"/>
</dbReference>
<dbReference type="SMART" id="SM00829">
    <property type="entry name" value="PKS_ER"/>
    <property type="match status" value="1"/>
</dbReference>
<dbReference type="AlphaFoldDB" id="A0A6L9LP25"/>
<evidence type="ECO:0000313" key="4">
    <source>
        <dbReference type="Proteomes" id="UP000474175"/>
    </source>
</evidence>
<dbReference type="Gene3D" id="3.40.50.720">
    <property type="entry name" value="NAD(P)-binding Rossmann-like Domain"/>
    <property type="match status" value="1"/>
</dbReference>
<evidence type="ECO:0000256" key="1">
    <source>
        <dbReference type="ARBA" id="ARBA00023002"/>
    </source>
</evidence>
<dbReference type="EMBL" id="JAAFZH010000019">
    <property type="protein sequence ID" value="NDU98669.1"/>
    <property type="molecule type" value="Genomic_DNA"/>
</dbReference>
<dbReference type="PANTHER" id="PTHR11695">
    <property type="entry name" value="ALCOHOL DEHYDROGENASE RELATED"/>
    <property type="match status" value="1"/>
</dbReference>
<protein>
    <submittedName>
        <fullName evidence="3">NADP-dependent oxidoreductase</fullName>
    </submittedName>
</protein>
<proteinExistence type="predicted"/>
<dbReference type="InterPro" id="IPR013154">
    <property type="entry name" value="ADH-like_N"/>
</dbReference>
<dbReference type="SUPFAM" id="SSF50129">
    <property type="entry name" value="GroES-like"/>
    <property type="match status" value="1"/>
</dbReference>
<dbReference type="InterPro" id="IPR050700">
    <property type="entry name" value="YIM1/Zinc_Alcohol_DH_Fams"/>
</dbReference>
<dbReference type="Gene3D" id="3.90.180.10">
    <property type="entry name" value="Medium-chain alcohol dehydrogenases, catalytic domain"/>
    <property type="match status" value="1"/>
</dbReference>
<dbReference type="InterPro" id="IPR036291">
    <property type="entry name" value="NAD(P)-bd_dom_sf"/>
</dbReference>
<feature type="domain" description="Enoyl reductase (ER)" evidence="2">
    <location>
        <begin position="10"/>
        <end position="311"/>
    </location>
</feature>
<name>A0A6L9LP25_9BACT</name>
<reference evidence="3 4" key="1">
    <citation type="submission" date="2020-02" db="EMBL/GenBank/DDBJ databases">
        <title>Draft genome sequence of two Spirosoma agri KCTC 52727 and Spirosoma terrae KCTC 52035.</title>
        <authorList>
            <person name="Rojas J."/>
            <person name="Ambika Manirajan B."/>
            <person name="Suarez C."/>
            <person name="Ratering S."/>
            <person name="Schnell S."/>
        </authorList>
    </citation>
    <scope>NUCLEOTIDE SEQUENCE [LARGE SCALE GENOMIC DNA]</scope>
    <source>
        <strain evidence="3 4">KCTC 52035</strain>
    </source>
</reference>
<gene>
    <name evidence="3" type="ORF">GK108_27545</name>
</gene>
<evidence type="ECO:0000259" key="2">
    <source>
        <dbReference type="SMART" id="SM00829"/>
    </source>
</evidence>
<dbReference type="RefSeq" id="WP_163954801.1">
    <property type="nucleotide sequence ID" value="NZ_JAAFZH010000019.1"/>
</dbReference>
<evidence type="ECO:0000313" key="3">
    <source>
        <dbReference type="EMBL" id="NDU98669.1"/>
    </source>
</evidence>
<dbReference type="InterPro" id="IPR020843">
    <property type="entry name" value="ER"/>
</dbReference>
<keyword evidence="1" id="KW-0560">Oxidoreductase</keyword>
<dbReference type="PANTHER" id="PTHR11695:SF294">
    <property type="entry name" value="RETICULON-4-INTERACTING PROTEIN 1, MITOCHONDRIAL"/>
    <property type="match status" value="1"/>
</dbReference>
<accession>A0A6L9LP25</accession>
<keyword evidence="4" id="KW-1185">Reference proteome</keyword>
<dbReference type="GO" id="GO:0016491">
    <property type="term" value="F:oxidoreductase activity"/>
    <property type="evidence" value="ECO:0007669"/>
    <property type="project" value="UniProtKB-KW"/>
</dbReference>
<dbReference type="Pfam" id="PF13602">
    <property type="entry name" value="ADH_zinc_N_2"/>
    <property type="match status" value="1"/>
</dbReference>
<dbReference type="InterPro" id="IPR002364">
    <property type="entry name" value="Quin_OxRdtase/zeta-crystal_CS"/>
</dbReference>
<dbReference type="SUPFAM" id="SSF51735">
    <property type="entry name" value="NAD(P)-binding Rossmann-fold domains"/>
    <property type="match status" value="1"/>
</dbReference>
<organism evidence="3 4">
    <name type="scientific">Spirosoma terrae</name>
    <dbReference type="NCBI Taxonomy" id="1968276"/>
    <lineage>
        <taxon>Bacteria</taxon>
        <taxon>Pseudomonadati</taxon>
        <taxon>Bacteroidota</taxon>
        <taxon>Cytophagia</taxon>
        <taxon>Cytophagales</taxon>
        <taxon>Cytophagaceae</taxon>
        <taxon>Spirosoma</taxon>
    </lineage>
</organism>